<feature type="transmembrane region" description="Helical" evidence="6">
    <location>
        <begin position="398"/>
        <end position="416"/>
    </location>
</feature>
<evidence type="ECO:0000256" key="2">
    <source>
        <dbReference type="ARBA" id="ARBA00022475"/>
    </source>
</evidence>
<feature type="transmembrane region" description="Helical" evidence="6">
    <location>
        <begin position="428"/>
        <end position="446"/>
    </location>
</feature>
<evidence type="ECO:0000313" key="7">
    <source>
        <dbReference type="EMBL" id="ONH32044.1"/>
    </source>
</evidence>
<gene>
    <name evidence="7" type="ORF">BL253_07750</name>
</gene>
<evidence type="ECO:0000256" key="3">
    <source>
        <dbReference type="ARBA" id="ARBA00022692"/>
    </source>
</evidence>
<keyword evidence="5 6" id="KW-0472">Membrane</keyword>
<feature type="transmembrane region" description="Helical" evidence="6">
    <location>
        <begin position="333"/>
        <end position="357"/>
    </location>
</feature>
<dbReference type="PANTHER" id="PTHR30250">
    <property type="entry name" value="PST FAMILY PREDICTED COLANIC ACID TRANSPORTER"/>
    <property type="match status" value="1"/>
</dbReference>
<feature type="transmembrane region" description="Helical" evidence="6">
    <location>
        <begin position="258"/>
        <end position="278"/>
    </location>
</feature>
<comment type="caution">
    <text evidence="7">The sequence shown here is derived from an EMBL/GenBank/DDBJ whole genome shotgun (WGS) entry which is preliminary data.</text>
</comment>
<sequence>MPTSATAATPTSAAAGGGRLRGAVRGATPLALAGLLANVANLGVTLVIARAMSTRSYGATAQLFALFMIVSMPGSALLVGVVRRVTTWTRTGRADLVAGWAARVRRTGLWGVVAVAVLALVARGPLAHELSLPGPGGVAETLTAGAAWCLLCVDRGLLQAAHRYRELAANLLVDAAVKGAATAGLVLAGLAQTGAAIAVLLGVLAALAHARRCLGPTTRAGSAQAAEGDQAAETPPAPAWGARAAAAARGERRLAAELGAALTALAFLALLQNVDVLIQGRLSPGESGQYAAVSVTCKVLMFGAVVLAGFLLPEAADRRHLGEHALHQLGATLAILALPAAALLVAAFTAPATLLSLAFGPRFTDASGALLPLAAAMTCLGATVLFTHYLLALGSRAVLVALGLTAAAAAGLIALAGGSPVTTARMDLAVQAVLAAVTGLLVARAARRTMSAPGAGRAATEVAPA</sequence>
<proteinExistence type="predicted"/>
<protein>
    <recommendedName>
        <fullName evidence="9">Polysaccharide biosynthesis protein</fullName>
    </recommendedName>
</protein>
<evidence type="ECO:0008006" key="9">
    <source>
        <dbReference type="Google" id="ProtNLM"/>
    </source>
</evidence>
<reference evidence="8" key="1">
    <citation type="submission" date="2016-10" db="EMBL/GenBank/DDBJ databases">
        <title>Frankia sp. NRRL B-16386 Genome sequencing.</title>
        <authorList>
            <person name="Ghodhbane-Gtari F."/>
            <person name="Swanson E."/>
            <person name="Gueddou A."/>
            <person name="Hezbri K."/>
            <person name="Ktari K."/>
            <person name="Nouioui I."/>
            <person name="Morris K."/>
            <person name="Simpson S."/>
            <person name="Abebe-Akele F."/>
            <person name="Thomas K."/>
            <person name="Gtari M."/>
            <person name="Tisa L.S."/>
        </authorList>
    </citation>
    <scope>NUCLEOTIDE SEQUENCE [LARGE SCALE GENOMIC DNA]</scope>
    <source>
        <strain evidence="8">NRRL B-16386</strain>
    </source>
</reference>
<dbReference type="STRING" id="1834516.BL253_07750"/>
<keyword evidence="4 6" id="KW-1133">Transmembrane helix</keyword>
<keyword evidence="3 6" id="KW-0812">Transmembrane</keyword>
<feature type="transmembrane region" description="Helical" evidence="6">
    <location>
        <begin position="180"/>
        <end position="207"/>
    </location>
</feature>
<dbReference type="AlphaFoldDB" id="A0A1V2IFV5"/>
<keyword evidence="8" id="KW-1185">Reference proteome</keyword>
<feature type="transmembrane region" description="Helical" evidence="6">
    <location>
        <begin position="290"/>
        <end position="312"/>
    </location>
</feature>
<feature type="transmembrane region" description="Helical" evidence="6">
    <location>
        <begin position="30"/>
        <end position="52"/>
    </location>
</feature>
<evidence type="ECO:0000256" key="5">
    <source>
        <dbReference type="ARBA" id="ARBA00023136"/>
    </source>
</evidence>
<dbReference type="EMBL" id="MOMC01000014">
    <property type="protein sequence ID" value="ONH32044.1"/>
    <property type="molecule type" value="Genomic_DNA"/>
</dbReference>
<evidence type="ECO:0000313" key="8">
    <source>
        <dbReference type="Proteomes" id="UP000188929"/>
    </source>
</evidence>
<dbReference type="PANTHER" id="PTHR30250:SF11">
    <property type="entry name" value="O-ANTIGEN TRANSPORTER-RELATED"/>
    <property type="match status" value="1"/>
</dbReference>
<accession>A0A1V2IFV5</accession>
<feature type="transmembrane region" description="Helical" evidence="6">
    <location>
        <begin position="64"/>
        <end position="86"/>
    </location>
</feature>
<evidence type="ECO:0000256" key="1">
    <source>
        <dbReference type="ARBA" id="ARBA00004651"/>
    </source>
</evidence>
<dbReference type="Proteomes" id="UP000188929">
    <property type="component" value="Unassembled WGS sequence"/>
</dbReference>
<name>A0A1V2IFV5_9ACTN</name>
<comment type="subcellular location">
    <subcellularLocation>
        <location evidence="1">Cell membrane</location>
        <topology evidence="1">Multi-pass membrane protein</topology>
    </subcellularLocation>
</comment>
<feature type="transmembrane region" description="Helical" evidence="6">
    <location>
        <begin position="107"/>
        <end position="126"/>
    </location>
</feature>
<feature type="transmembrane region" description="Helical" evidence="6">
    <location>
        <begin position="369"/>
        <end position="391"/>
    </location>
</feature>
<dbReference type="InterPro" id="IPR050833">
    <property type="entry name" value="Poly_Biosynth_Transport"/>
</dbReference>
<keyword evidence="2" id="KW-1003">Cell membrane</keyword>
<organism evidence="7 8">
    <name type="scientific">Pseudofrankia asymbiotica</name>
    <dbReference type="NCBI Taxonomy" id="1834516"/>
    <lineage>
        <taxon>Bacteria</taxon>
        <taxon>Bacillati</taxon>
        <taxon>Actinomycetota</taxon>
        <taxon>Actinomycetes</taxon>
        <taxon>Frankiales</taxon>
        <taxon>Frankiaceae</taxon>
        <taxon>Pseudofrankia</taxon>
    </lineage>
</organism>
<evidence type="ECO:0000256" key="4">
    <source>
        <dbReference type="ARBA" id="ARBA00022989"/>
    </source>
</evidence>
<dbReference type="GO" id="GO:0005886">
    <property type="term" value="C:plasma membrane"/>
    <property type="evidence" value="ECO:0007669"/>
    <property type="project" value="UniProtKB-SubCell"/>
</dbReference>
<evidence type="ECO:0000256" key="6">
    <source>
        <dbReference type="SAM" id="Phobius"/>
    </source>
</evidence>
<dbReference type="OrthoDB" id="3218359at2"/>